<dbReference type="InterPro" id="IPR003567">
    <property type="entry name" value="Cyt_c_biogenesis"/>
</dbReference>
<dbReference type="PANTHER" id="PTHR43653:SF1">
    <property type="entry name" value="CYTOCHROME C-TYPE BIOGENESIS PROTEIN CCMF"/>
    <property type="match status" value="1"/>
</dbReference>
<evidence type="ECO:0000256" key="3">
    <source>
        <dbReference type="SAM" id="Phobius"/>
    </source>
</evidence>
<protein>
    <submittedName>
        <fullName evidence="4">Cytochrome c heme lyase subunit CcmF</fullName>
    </submittedName>
</protein>
<keyword evidence="3" id="KW-1133">Transmembrane helix</keyword>
<feature type="transmembrane region" description="Helical" evidence="3">
    <location>
        <begin position="6"/>
        <end position="27"/>
    </location>
</feature>
<name>A0A3B0URV9_9ZZZZ</name>
<keyword evidence="4" id="KW-0456">Lyase</keyword>
<keyword evidence="3" id="KW-0812">Transmembrane</keyword>
<dbReference type="GO" id="GO:0015232">
    <property type="term" value="F:heme transmembrane transporter activity"/>
    <property type="evidence" value="ECO:0007669"/>
    <property type="project" value="InterPro"/>
</dbReference>
<proteinExistence type="inferred from homology"/>
<reference evidence="4" key="1">
    <citation type="submission" date="2018-06" db="EMBL/GenBank/DDBJ databases">
        <authorList>
            <person name="Zhirakovskaya E."/>
        </authorList>
    </citation>
    <scope>NUCLEOTIDE SEQUENCE</scope>
</reference>
<keyword evidence="2" id="KW-0201">Cytochrome c-type biogenesis</keyword>
<sequence length="136" mass="14853">MIPDLGLAALVLALAAAVYSAGAAYYGRSTNQPRWVESALNATIATFPLTTLSCLIMVYLLVQGDFSVEYVWSVSSLEMSTYLKVSALWGGQAGSLLFWNFLLAAFTAVAMARNWGKQKELMPYALMVASFTQIFF</sequence>
<feature type="transmembrane region" description="Helical" evidence="3">
    <location>
        <begin position="39"/>
        <end position="62"/>
    </location>
</feature>
<keyword evidence="3" id="KW-0472">Membrane</keyword>
<dbReference type="PANTHER" id="PTHR43653">
    <property type="entry name" value="CYTOCHROME C ASSEMBLY PROTEIN-RELATED"/>
    <property type="match status" value="1"/>
</dbReference>
<dbReference type="EMBL" id="UOEU01000486">
    <property type="protein sequence ID" value="VAW33831.1"/>
    <property type="molecule type" value="Genomic_DNA"/>
</dbReference>
<dbReference type="GO" id="GO:0016020">
    <property type="term" value="C:membrane"/>
    <property type="evidence" value="ECO:0007669"/>
    <property type="project" value="InterPro"/>
</dbReference>
<comment type="similarity">
    <text evidence="1">Belongs to the CcmF/CycK/Ccl1/NrfE/CcsA family.</text>
</comment>
<dbReference type="GO" id="GO:0016829">
    <property type="term" value="F:lyase activity"/>
    <property type="evidence" value="ECO:0007669"/>
    <property type="project" value="UniProtKB-KW"/>
</dbReference>
<dbReference type="GO" id="GO:0017004">
    <property type="term" value="P:cytochrome complex assembly"/>
    <property type="evidence" value="ECO:0007669"/>
    <property type="project" value="UniProtKB-KW"/>
</dbReference>
<gene>
    <name evidence="4" type="ORF">MNBD_CHLOROFLEXI01-481</name>
</gene>
<evidence type="ECO:0000256" key="2">
    <source>
        <dbReference type="ARBA" id="ARBA00022748"/>
    </source>
</evidence>
<feature type="non-terminal residue" evidence="4">
    <location>
        <position position="136"/>
    </location>
</feature>
<evidence type="ECO:0000313" key="4">
    <source>
        <dbReference type="EMBL" id="VAW33831.1"/>
    </source>
</evidence>
<feature type="transmembrane region" description="Helical" evidence="3">
    <location>
        <begin position="87"/>
        <end position="112"/>
    </location>
</feature>
<dbReference type="AlphaFoldDB" id="A0A3B0URV9"/>
<accession>A0A3B0URV9</accession>
<evidence type="ECO:0000256" key="1">
    <source>
        <dbReference type="ARBA" id="ARBA00009186"/>
    </source>
</evidence>
<organism evidence="4">
    <name type="scientific">hydrothermal vent metagenome</name>
    <dbReference type="NCBI Taxonomy" id="652676"/>
    <lineage>
        <taxon>unclassified sequences</taxon>
        <taxon>metagenomes</taxon>
        <taxon>ecological metagenomes</taxon>
    </lineage>
</organism>